<dbReference type="AlphaFoldDB" id="A0A2G5B7R2"/>
<gene>
    <name evidence="1" type="ORF">COEREDRAFT_93510</name>
</gene>
<organism evidence="1 2">
    <name type="scientific">Coemansia reversa (strain ATCC 12441 / NRRL 1564)</name>
    <dbReference type="NCBI Taxonomy" id="763665"/>
    <lineage>
        <taxon>Eukaryota</taxon>
        <taxon>Fungi</taxon>
        <taxon>Fungi incertae sedis</taxon>
        <taxon>Zoopagomycota</taxon>
        <taxon>Kickxellomycotina</taxon>
        <taxon>Kickxellomycetes</taxon>
        <taxon>Kickxellales</taxon>
        <taxon>Kickxellaceae</taxon>
        <taxon>Coemansia</taxon>
    </lineage>
</organism>
<protein>
    <submittedName>
        <fullName evidence="1">Uncharacterized protein</fullName>
    </submittedName>
</protein>
<evidence type="ECO:0000313" key="2">
    <source>
        <dbReference type="Proteomes" id="UP000242474"/>
    </source>
</evidence>
<evidence type="ECO:0000313" key="1">
    <source>
        <dbReference type="EMBL" id="PIA15083.1"/>
    </source>
</evidence>
<keyword evidence="2" id="KW-1185">Reference proteome</keyword>
<sequence>MYKEMSANSLAHCGAEKGENQASVRDQCKCIKKLCASYVFVGILNKRKRKYITK</sequence>
<accession>A0A2G5B7R2</accession>
<name>A0A2G5B7R2_COERN</name>
<proteinExistence type="predicted"/>
<reference evidence="1 2" key="1">
    <citation type="journal article" date="2015" name="Genome Biol. Evol.">
        <title>Phylogenomic analyses indicate that early fungi evolved digesting cell walls of algal ancestors of land plants.</title>
        <authorList>
            <person name="Chang Y."/>
            <person name="Wang S."/>
            <person name="Sekimoto S."/>
            <person name="Aerts A.L."/>
            <person name="Choi C."/>
            <person name="Clum A."/>
            <person name="LaButti K.M."/>
            <person name="Lindquist E.A."/>
            <person name="Yee Ngan C."/>
            <person name="Ohm R.A."/>
            <person name="Salamov A.A."/>
            <person name="Grigoriev I.V."/>
            <person name="Spatafora J.W."/>
            <person name="Berbee M.L."/>
        </authorList>
    </citation>
    <scope>NUCLEOTIDE SEQUENCE [LARGE SCALE GENOMIC DNA]</scope>
    <source>
        <strain evidence="1 2">NRRL 1564</strain>
    </source>
</reference>
<dbReference type="Proteomes" id="UP000242474">
    <property type="component" value="Unassembled WGS sequence"/>
</dbReference>
<dbReference type="EMBL" id="KZ303510">
    <property type="protein sequence ID" value="PIA15083.1"/>
    <property type="molecule type" value="Genomic_DNA"/>
</dbReference>